<evidence type="ECO:0000256" key="2">
    <source>
        <dbReference type="ARBA" id="ARBA00009285"/>
    </source>
</evidence>
<name>A0ABQ9JWH5_9CUCU</name>
<dbReference type="InterPro" id="IPR001611">
    <property type="entry name" value="Leu-rich_rpt"/>
</dbReference>
<comment type="similarity">
    <text evidence="2">Belongs to the NXF family.</text>
</comment>
<evidence type="ECO:0000259" key="10">
    <source>
        <dbReference type="PROSITE" id="PS51281"/>
    </source>
</evidence>
<dbReference type="Gene3D" id="3.10.450.50">
    <property type="match status" value="1"/>
</dbReference>
<feature type="domain" description="TAP-C" evidence="10">
    <location>
        <begin position="482"/>
        <end position="537"/>
    </location>
</feature>
<dbReference type="InterPro" id="IPR030217">
    <property type="entry name" value="NXF_fam"/>
</dbReference>
<feature type="compositionally biased region" description="Basic residues" evidence="8">
    <location>
        <begin position="761"/>
        <end position="771"/>
    </location>
</feature>
<gene>
    <name evidence="11" type="ORF">NQ317_001505</name>
</gene>
<dbReference type="InterPro" id="IPR032710">
    <property type="entry name" value="NTF2-like_dom_sf"/>
</dbReference>
<keyword evidence="7" id="KW-0539">Nucleus</keyword>
<dbReference type="PANTHER" id="PTHR10662">
    <property type="entry name" value="NUCLEAR RNA EXPORT FACTOR"/>
    <property type="match status" value="1"/>
</dbReference>
<evidence type="ECO:0000256" key="1">
    <source>
        <dbReference type="ARBA" id="ARBA00004123"/>
    </source>
</evidence>
<dbReference type="Pfam" id="PF22602">
    <property type="entry name" value="NXF_NTF2"/>
    <property type="match status" value="1"/>
</dbReference>
<dbReference type="InterPro" id="IPR005637">
    <property type="entry name" value="TAP_C_dom"/>
</dbReference>
<dbReference type="SUPFAM" id="SSF54427">
    <property type="entry name" value="NTF2-like"/>
    <property type="match status" value="1"/>
</dbReference>
<dbReference type="InterPro" id="IPR009060">
    <property type="entry name" value="UBA-like_sf"/>
</dbReference>
<dbReference type="InterPro" id="IPR035979">
    <property type="entry name" value="RBD_domain_sf"/>
</dbReference>
<dbReference type="EMBL" id="JAPWTJ010000140">
    <property type="protein sequence ID" value="KAJ8982181.1"/>
    <property type="molecule type" value="Genomic_DNA"/>
</dbReference>
<dbReference type="Pfam" id="PF24048">
    <property type="entry name" value="LRR_NXF1-5"/>
    <property type="match status" value="1"/>
</dbReference>
<feature type="region of interest" description="Disordered" evidence="8">
    <location>
        <begin position="750"/>
        <end position="776"/>
    </location>
</feature>
<keyword evidence="6" id="KW-0509">mRNA transport</keyword>
<keyword evidence="12" id="KW-1185">Reference proteome</keyword>
<dbReference type="SUPFAM" id="SSF52058">
    <property type="entry name" value="L domain-like"/>
    <property type="match status" value="1"/>
</dbReference>
<dbReference type="Pfam" id="PF03943">
    <property type="entry name" value="TAP_C"/>
    <property type="match status" value="1"/>
</dbReference>
<dbReference type="PANTHER" id="PTHR10662:SF22">
    <property type="entry name" value="NUCLEAR RNA EXPORT FACTOR 1"/>
    <property type="match status" value="1"/>
</dbReference>
<evidence type="ECO:0000256" key="7">
    <source>
        <dbReference type="ARBA" id="ARBA00023242"/>
    </source>
</evidence>
<dbReference type="Gene3D" id="1.10.8.10">
    <property type="entry name" value="DNA helicase RuvA subunit, C-terminal domain"/>
    <property type="match status" value="1"/>
</dbReference>
<proteinExistence type="inferred from homology"/>
<keyword evidence="5" id="KW-0677">Repeat</keyword>
<dbReference type="InterPro" id="IPR002075">
    <property type="entry name" value="NTF2_dom"/>
</dbReference>
<dbReference type="InterPro" id="IPR032675">
    <property type="entry name" value="LRR_dom_sf"/>
</dbReference>
<evidence type="ECO:0000313" key="12">
    <source>
        <dbReference type="Proteomes" id="UP001162164"/>
    </source>
</evidence>
<dbReference type="PROSITE" id="PS50177">
    <property type="entry name" value="NTF2_DOMAIN"/>
    <property type="match status" value="1"/>
</dbReference>
<evidence type="ECO:0000313" key="11">
    <source>
        <dbReference type="EMBL" id="KAJ8982181.1"/>
    </source>
</evidence>
<evidence type="ECO:0000256" key="6">
    <source>
        <dbReference type="ARBA" id="ARBA00022816"/>
    </source>
</evidence>
<dbReference type="SUPFAM" id="SSF46934">
    <property type="entry name" value="UBA-like"/>
    <property type="match status" value="1"/>
</dbReference>
<evidence type="ECO:0000259" key="9">
    <source>
        <dbReference type="PROSITE" id="PS50177"/>
    </source>
</evidence>
<evidence type="ECO:0000256" key="4">
    <source>
        <dbReference type="ARBA" id="ARBA00022614"/>
    </source>
</evidence>
<dbReference type="Proteomes" id="UP001162164">
    <property type="component" value="Unassembled WGS sequence"/>
</dbReference>
<dbReference type="SUPFAM" id="SSF54928">
    <property type="entry name" value="RNA-binding domain, RBD"/>
    <property type="match status" value="1"/>
</dbReference>
<feature type="region of interest" description="Disordered" evidence="8">
    <location>
        <begin position="656"/>
        <end position="679"/>
    </location>
</feature>
<dbReference type="PROSITE" id="PS51450">
    <property type="entry name" value="LRR"/>
    <property type="match status" value="1"/>
</dbReference>
<comment type="caution">
    <text evidence="11">The sequence shown here is derived from an EMBL/GenBank/DDBJ whole genome shotgun (WGS) entry which is preliminary data.</text>
</comment>
<comment type="subcellular location">
    <subcellularLocation>
        <location evidence="1">Nucleus</location>
    </subcellularLocation>
</comment>
<accession>A0ABQ9JWH5</accession>
<evidence type="ECO:0000256" key="8">
    <source>
        <dbReference type="SAM" id="MobiDB-lite"/>
    </source>
</evidence>
<sequence length="789" mass="91199">MVVEMDQKKLQELKALYRETNPNSFLIHISQLTPNLVSRVTNECSESESWHKFVIGNVETYDRNTILQTVLDFVHPLDLLPVMYHRRRQAFFFARNCAEAILKIMSNNLVIPNPKNPNRPLKLFIVANQLDSSKITIDMSDDIANILNKRYDKKYRSLNLYQFYDDEDLKEYVTLSQPKLMQYVLHFILKLNPIPTKIELGSNFIRNVESLRILSSCNLRSLDLSNNQIENLEDLEPLKDLNGLVYIKLDGNPLCDLYSKDEYVARLKQIFPILEIIDGVQVAFDNGFLVSQKNFLCNLSGADLVSQFVEYFFTVYDSEDRSDIAGLYDVNAMFSVTATIIPDQLTTKSATKLTNYLCINRNLHPLLFSSENRNKLYLGRANIMRIFRVFPRTNHDYLGLQCDLISYTPRRAILVVHGVVLEGLEKINFTRMFVLKSDGDNAYSIVNDQLHVSNALTLQARFCHKYPPNVELTRNPLPFYNRQYAQLTETVRSLTELNYDYCQRFLDIFNYDLKKVLTYFVKLHQENLLPHEAFFETRTEPLFDQQKPPIPEALEAKTKMRFQLVTESSVWATANEARLLANLRVTELSTTEVLELLRESKKEPAPIPQNVLTEEDLHFFDEEEMAEYIKEVQGGGGSRMSSQEGLQNFYEEFATTSNEQPGPSTQAIGSSTATTNEPLSKQFHRTKNLFQKQKRAALKFQKQTLLNPPKENLDGTPLDPDAYLHMFREPEKLEIVKKKDIADILVKTLSTGPNPPLPGRIRTRNRRKKNKQKETNTTNISVIKQQYIF</sequence>
<reference evidence="11" key="1">
    <citation type="journal article" date="2023" name="Insect Mol. Biol.">
        <title>Genome sequencing provides insights into the evolution of gene families encoding plant cell wall-degrading enzymes in longhorned beetles.</title>
        <authorList>
            <person name="Shin N.R."/>
            <person name="Okamura Y."/>
            <person name="Kirsch R."/>
            <person name="Pauchet Y."/>
        </authorList>
    </citation>
    <scope>NUCLEOTIDE SEQUENCE</scope>
    <source>
        <strain evidence="11">MMC_N1</strain>
    </source>
</reference>
<keyword evidence="4" id="KW-0433">Leucine-rich repeat</keyword>
<organism evidence="11 12">
    <name type="scientific">Molorchus minor</name>
    <dbReference type="NCBI Taxonomy" id="1323400"/>
    <lineage>
        <taxon>Eukaryota</taxon>
        <taxon>Metazoa</taxon>
        <taxon>Ecdysozoa</taxon>
        <taxon>Arthropoda</taxon>
        <taxon>Hexapoda</taxon>
        <taxon>Insecta</taxon>
        <taxon>Pterygota</taxon>
        <taxon>Neoptera</taxon>
        <taxon>Endopterygota</taxon>
        <taxon>Coleoptera</taxon>
        <taxon>Polyphaga</taxon>
        <taxon>Cucujiformia</taxon>
        <taxon>Chrysomeloidea</taxon>
        <taxon>Cerambycidae</taxon>
        <taxon>Lamiinae</taxon>
        <taxon>Monochamini</taxon>
        <taxon>Molorchus</taxon>
    </lineage>
</organism>
<dbReference type="Gene3D" id="3.80.10.10">
    <property type="entry name" value="Ribonuclease Inhibitor"/>
    <property type="match status" value="1"/>
</dbReference>
<protein>
    <submittedName>
        <fullName evidence="11">Uncharacterized protein</fullName>
    </submittedName>
</protein>
<feature type="domain" description="NTF2" evidence="9">
    <location>
        <begin position="304"/>
        <end position="452"/>
    </location>
</feature>
<dbReference type="InterPro" id="IPR018222">
    <property type="entry name" value="Nuclear_transport_factor_2_euk"/>
</dbReference>
<keyword evidence="3" id="KW-0813">Transport</keyword>
<evidence type="ECO:0000256" key="5">
    <source>
        <dbReference type="ARBA" id="ARBA00022737"/>
    </source>
</evidence>
<evidence type="ECO:0000256" key="3">
    <source>
        <dbReference type="ARBA" id="ARBA00022448"/>
    </source>
</evidence>
<dbReference type="InterPro" id="IPR057125">
    <property type="entry name" value="NXF1/2/3/5-like_LRR"/>
</dbReference>
<dbReference type="PROSITE" id="PS51281">
    <property type="entry name" value="TAP_C"/>
    <property type="match status" value="1"/>
</dbReference>